<dbReference type="GeneID" id="65338576"/>
<dbReference type="AlphaFoldDB" id="A0A7T3PCT9"/>
<name>A0A7T3PCT9_9AGAR</name>
<sequence length="246" mass="28129">MKQKFNSVWLWLKRIWLGIKKGWSVEILPTPVTIFLSNPIIRVLRVIGGISVLIVVFKKHVFFIPPFDFFIILFAFLHFLQIIIVFIIKICYGIKKLVCNKKDFEVRNSPLDRFATQIARILYCAKVGCSVTGGTATVIATGASFDLVLESSGREKVFIPFIGNLYKKVFGEPLPNLDKRLGEMTKPESTKDLTSETTSTPLISSAKMHEAIEKYKNLSDSEKLEFLDKINKEIMQNKNEEVFFKK</sequence>
<organism evidence="2">
    <name type="scientific">Clavaria fumosa</name>
    <dbReference type="NCBI Taxonomy" id="264083"/>
    <lineage>
        <taxon>Eukaryota</taxon>
        <taxon>Fungi</taxon>
        <taxon>Dikarya</taxon>
        <taxon>Basidiomycota</taxon>
        <taxon>Agaricomycotina</taxon>
        <taxon>Agaricomycetes</taxon>
        <taxon>Agaricomycetidae</taxon>
        <taxon>Agaricales</taxon>
        <taxon>Clavariineae</taxon>
        <taxon>Clavariaceae</taxon>
        <taxon>Clavaria</taxon>
    </lineage>
</organism>
<keyword evidence="1" id="KW-0812">Transmembrane</keyword>
<evidence type="ECO:0000256" key="1">
    <source>
        <dbReference type="SAM" id="Phobius"/>
    </source>
</evidence>
<protein>
    <submittedName>
        <fullName evidence="2">Uncharacterized protein</fullName>
    </submittedName>
</protein>
<accession>A0A7T3PCT9</accession>
<feature type="transmembrane region" description="Helical" evidence="1">
    <location>
        <begin position="69"/>
        <end position="92"/>
    </location>
</feature>
<proteinExistence type="predicted"/>
<dbReference type="RefSeq" id="YP_010130241.1">
    <property type="nucleotide sequence ID" value="NC_056336.1"/>
</dbReference>
<gene>
    <name evidence="2" type="primary">orf246</name>
</gene>
<keyword evidence="1" id="KW-0472">Membrane</keyword>
<keyword evidence="2" id="KW-0496">Mitochondrion</keyword>
<keyword evidence="1" id="KW-1133">Transmembrane helix</keyword>
<dbReference type="EMBL" id="MT114157">
    <property type="protein sequence ID" value="QPZ51143.1"/>
    <property type="molecule type" value="Genomic_DNA"/>
</dbReference>
<geneLocation type="mitochondrion" evidence="2"/>
<reference evidence="2" key="1">
    <citation type="journal article" date="2020" name="IMA Fungus">
        <title>The 256 kb mitochondrial genome of Clavaria fumosa is the largest among phylum Basidiomycota and is rich in introns and intronic ORFs.</title>
        <authorList>
            <person name="Wang X."/>
            <person name="Wang Y."/>
            <person name="Yao W."/>
            <person name="Shen J."/>
            <person name="Chen M."/>
            <person name="Gao M."/>
            <person name="Ren J."/>
            <person name="Li Q."/>
            <person name="Liu N."/>
        </authorList>
    </citation>
    <scope>NUCLEOTIDE SEQUENCE</scope>
</reference>
<feature type="transmembrane region" description="Helical" evidence="1">
    <location>
        <begin position="43"/>
        <end position="63"/>
    </location>
</feature>
<evidence type="ECO:0000313" key="2">
    <source>
        <dbReference type="EMBL" id="QPZ51143.1"/>
    </source>
</evidence>